<protein>
    <submittedName>
        <fullName evidence="2">Lipid-transfer protein</fullName>
    </submittedName>
</protein>
<dbReference type="RefSeq" id="WP_344603508.1">
    <property type="nucleotide sequence ID" value="NZ_BAAAHE010000011.1"/>
</dbReference>
<reference evidence="3" key="1">
    <citation type="journal article" date="2019" name="Int. J. Syst. Evol. Microbiol.">
        <title>The Global Catalogue of Microorganisms (GCM) 10K type strain sequencing project: providing services to taxonomists for standard genome sequencing and annotation.</title>
        <authorList>
            <consortium name="The Broad Institute Genomics Platform"/>
            <consortium name="The Broad Institute Genome Sequencing Center for Infectious Disease"/>
            <person name="Wu L."/>
            <person name="Ma J."/>
        </authorList>
    </citation>
    <scope>NUCLEOTIDE SEQUENCE [LARGE SCALE GENOMIC DNA]</scope>
    <source>
        <strain evidence="3">JCM 10671</strain>
    </source>
</reference>
<name>A0ABP3RRD9_9ACTN</name>
<dbReference type="InterPro" id="IPR055140">
    <property type="entry name" value="Thiolase_C_2"/>
</dbReference>
<dbReference type="PIRSF" id="PIRSF000429">
    <property type="entry name" value="Ac-CoA_Ac_transf"/>
    <property type="match status" value="1"/>
</dbReference>
<dbReference type="Pfam" id="PF22691">
    <property type="entry name" value="Thiolase_C_1"/>
    <property type="match status" value="1"/>
</dbReference>
<dbReference type="PANTHER" id="PTHR42870:SF1">
    <property type="entry name" value="NON-SPECIFIC LIPID-TRANSFER PROTEIN-LIKE 2"/>
    <property type="match status" value="1"/>
</dbReference>
<dbReference type="PANTHER" id="PTHR42870">
    <property type="entry name" value="ACETYL-COA C-ACETYLTRANSFERASE"/>
    <property type="match status" value="1"/>
</dbReference>
<feature type="domain" description="Thiolase C-terminal" evidence="1">
    <location>
        <begin position="245"/>
        <end position="367"/>
    </location>
</feature>
<comment type="caution">
    <text evidence="2">The sequence shown here is derived from an EMBL/GenBank/DDBJ whole genome shotgun (WGS) entry which is preliminary data.</text>
</comment>
<evidence type="ECO:0000259" key="1">
    <source>
        <dbReference type="Pfam" id="PF22691"/>
    </source>
</evidence>
<gene>
    <name evidence="2" type="ORF">GCM10009547_16580</name>
</gene>
<proteinExistence type="predicted"/>
<keyword evidence="3" id="KW-1185">Reference proteome</keyword>
<dbReference type="Proteomes" id="UP001500957">
    <property type="component" value="Unassembled WGS sequence"/>
</dbReference>
<dbReference type="CDD" id="cd00829">
    <property type="entry name" value="SCP-x_thiolase"/>
    <property type="match status" value="1"/>
</dbReference>
<dbReference type="InterPro" id="IPR002155">
    <property type="entry name" value="Thiolase"/>
</dbReference>
<evidence type="ECO:0000313" key="2">
    <source>
        <dbReference type="EMBL" id="GAA0615327.1"/>
    </source>
</evidence>
<dbReference type="EMBL" id="BAAAHE010000011">
    <property type="protein sequence ID" value="GAA0615327.1"/>
    <property type="molecule type" value="Genomic_DNA"/>
</dbReference>
<sequence>MSVAVVGIGRTSFTRASGRTTQAMAVEACRAAISDAGLTVADVDGWASFQYNDSTMSGEVAWAAGRDEVEWAPTLFGGGDMAAQVVQDAVAAIESGRCRAVVAFRSLNGRSGYRFGTVAKQLEVTGKHQFDAPSAFLVPPQFVASWARRYQHTYGSTELDLAAVAVTQRTHAQANPHAAMREPLTVDDYLASRWVCDPFRVNDCAFEVDGAVAVVLAGAELARGCRHTPIWYRGGSGSWSGSGWTTWDDMTSMYSRSAGPRLWQRTGFTPADVDVACMYDCFTYTVLATLEDYEFCERGQAGAFLSEGRGTHGGDVVVNPHGGLLSEGYIHGMNHHYEAVLQLRREAGERQVQDASVALVSAGAGPFGGALIYSREAA</sequence>
<dbReference type="InterPro" id="IPR016039">
    <property type="entry name" value="Thiolase-like"/>
</dbReference>
<dbReference type="SUPFAM" id="SSF53901">
    <property type="entry name" value="Thiolase-like"/>
    <property type="match status" value="2"/>
</dbReference>
<dbReference type="Gene3D" id="3.40.47.10">
    <property type="match status" value="1"/>
</dbReference>
<organism evidence="2 3">
    <name type="scientific">Sporichthya brevicatena</name>
    <dbReference type="NCBI Taxonomy" id="171442"/>
    <lineage>
        <taxon>Bacteria</taxon>
        <taxon>Bacillati</taxon>
        <taxon>Actinomycetota</taxon>
        <taxon>Actinomycetes</taxon>
        <taxon>Sporichthyales</taxon>
        <taxon>Sporichthyaceae</taxon>
        <taxon>Sporichthya</taxon>
    </lineage>
</organism>
<evidence type="ECO:0000313" key="3">
    <source>
        <dbReference type="Proteomes" id="UP001500957"/>
    </source>
</evidence>
<accession>A0ABP3RRD9</accession>